<dbReference type="OrthoDB" id="4047605at2"/>
<dbReference type="RefSeq" id="WP_058509878.1">
    <property type="nucleotide sequence ID" value="NZ_LNYY01000019.1"/>
</dbReference>
<organism evidence="1 2">
    <name type="scientific">Legionella steelei</name>
    <dbReference type="NCBI Taxonomy" id="947033"/>
    <lineage>
        <taxon>Bacteria</taxon>
        <taxon>Pseudomonadati</taxon>
        <taxon>Pseudomonadota</taxon>
        <taxon>Gammaproteobacteria</taxon>
        <taxon>Legionellales</taxon>
        <taxon>Legionellaceae</taxon>
        <taxon>Legionella</taxon>
    </lineage>
</organism>
<dbReference type="InterPro" id="IPR017853">
    <property type="entry name" value="GH"/>
</dbReference>
<comment type="caution">
    <text evidence="1">The sequence shown here is derived from an EMBL/GenBank/DDBJ whole genome shotgun (WGS) entry which is preliminary data.</text>
</comment>
<reference evidence="1 2" key="1">
    <citation type="submission" date="2015-11" db="EMBL/GenBank/DDBJ databases">
        <title>Genomic analysis of 38 Legionella species identifies large and diverse effector repertoires.</title>
        <authorList>
            <person name="Burstein D."/>
            <person name="Amaro F."/>
            <person name="Zusman T."/>
            <person name="Lifshitz Z."/>
            <person name="Cohen O."/>
            <person name="Gilbert J.A."/>
            <person name="Pupko T."/>
            <person name="Shuman H.A."/>
            <person name="Segal G."/>
        </authorList>
    </citation>
    <scope>NUCLEOTIDE SEQUENCE [LARGE SCALE GENOMIC DNA]</scope>
    <source>
        <strain evidence="1 2">IMVS3376</strain>
    </source>
</reference>
<dbReference type="Gene3D" id="3.20.20.80">
    <property type="entry name" value="Glycosidases"/>
    <property type="match status" value="1"/>
</dbReference>
<gene>
    <name evidence="1" type="ORF">Lste_0886</name>
</gene>
<dbReference type="EMBL" id="LNYY01000019">
    <property type="protein sequence ID" value="KTD67728.1"/>
    <property type="molecule type" value="Genomic_DNA"/>
</dbReference>
<accession>A0A0W0ZF82</accession>
<dbReference type="AlphaFoldDB" id="A0A0W0ZF82"/>
<name>A0A0W0ZF82_9GAMM</name>
<keyword evidence="2" id="KW-1185">Reference proteome</keyword>
<proteinExistence type="predicted"/>
<protein>
    <recommendedName>
        <fullName evidence="3">GH26 domain-containing protein</fullName>
    </recommendedName>
</protein>
<dbReference type="SUPFAM" id="SSF51445">
    <property type="entry name" value="(Trans)glycosidases"/>
    <property type="match status" value="1"/>
</dbReference>
<evidence type="ECO:0000313" key="1">
    <source>
        <dbReference type="EMBL" id="KTD67728.1"/>
    </source>
</evidence>
<sequence length="336" mass="39330">MKMKKILLVWLLSLSSGTILAQGRLPQLFLFLGGDEASSYEHMLKNNCINGLQIIYSWKQLEPKKGFYDFSKIEKDLKFLNKEHKKLFIQIQDRSFTPDVVNVPDYIRQESVYHGGVEMQYDFPGEGKPITTGWVARTWDPAVRGRFQLLIRKLASQFDGKIYGINLPETSADFDPNHMPKDFTSDKYFYAVIKNIRYLKKAFKKSQVIQYVNFFPGEWNNDHHYMSSLFTFARKHHIGLGGPDVVPYKNSQMKNSYPFFHQYKGNILTAIAIQEPDYTYKNPSTGDFYTFYDFYSFAKEYLGASILFWNIEEPFFSNQLLPNLNVNYFMCHEHNA</sequence>
<dbReference type="Proteomes" id="UP000054926">
    <property type="component" value="Unassembled WGS sequence"/>
</dbReference>
<dbReference type="STRING" id="947033.Lste_0886"/>
<dbReference type="PATRIC" id="fig|947033.5.peg.946"/>
<evidence type="ECO:0008006" key="3">
    <source>
        <dbReference type="Google" id="ProtNLM"/>
    </source>
</evidence>
<evidence type="ECO:0000313" key="2">
    <source>
        <dbReference type="Proteomes" id="UP000054926"/>
    </source>
</evidence>